<keyword evidence="1" id="KW-0489">Methyltransferase</keyword>
<dbReference type="Proteomes" id="UP000315423">
    <property type="component" value="Unassembled WGS sequence"/>
</dbReference>
<sequence>MPVIIDYIYQKARKNRARVALGISSVTPGLLQSVEGVEEFAEVVLVGDRQKIIKSGSGPEVIHSNNPSTTIIDLLSSGDVDAAVRGNLSATSTLSYLKQVLGLKSIHRISLLKTPDGIPFFLAPVGIDEGATCEDKLDFIRLGAEHIRRFGIEPKIAVLSGGRFEDKGRSFAVDKTLDDAEYVAEEARKAGYDARHYGILIEDAIGEADFILAPDGISGNLIYRTLVLIGGGFGYGAPVLMEKVFVDTSRVVGDYSRALIMASALVR</sequence>
<proteinExistence type="predicted"/>
<name>A0AC61S959_9EURY</name>
<reference evidence="1" key="1">
    <citation type="submission" date="2018-09" db="EMBL/GenBank/DDBJ databases">
        <title>A genomic encyclopedia of anaerobic methanotrophic archaea.</title>
        <authorList>
            <person name="Skennerton C.T."/>
            <person name="Chadwick G.L."/>
            <person name="Laso-Perez R."/>
            <person name="Leu A.O."/>
            <person name="Speth D.R."/>
            <person name="Yu H."/>
            <person name="Morgan-Lang C."/>
            <person name="Hatzenpichler R."/>
            <person name="Goudeau D."/>
            <person name="Malmstrom R."/>
            <person name="Woyke T."/>
            <person name="Hallam S."/>
            <person name="Tyson G.W."/>
            <person name="Wegener G."/>
            <person name="Boetius A."/>
            <person name="Orphan V.J."/>
        </authorList>
    </citation>
    <scope>NUCLEOTIDE SEQUENCE</scope>
    <source>
        <strain evidence="1">CONS3730D10UFb2</strain>
    </source>
</reference>
<accession>A0AC61S959</accession>
<dbReference type="EMBL" id="QYBA01000236">
    <property type="protein sequence ID" value="TKY91223.1"/>
    <property type="molecule type" value="Genomic_DNA"/>
</dbReference>
<protein>
    <submittedName>
        <fullName evidence="1">Methyltransferase</fullName>
    </submittedName>
</protein>
<keyword evidence="1" id="KW-0808">Transferase</keyword>
<gene>
    <name evidence="1" type="ORF">C5S46_06950</name>
</gene>
<evidence type="ECO:0000313" key="2">
    <source>
        <dbReference type="Proteomes" id="UP000315423"/>
    </source>
</evidence>
<evidence type="ECO:0000313" key="1">
    <source>
        <dbReference type="EMBL" id="TKY91223.1"/>
    </source>
</evidence>
<comment type="caution">
    <text evidence="1">The sequence shown here is derived from an EMBL/GenBank/DDBJ whole genome shotgun (WGS) entry which is preliminary data.</text>
</comment>
<organism evidence="1 2">
    <name type="scientific">Candidatus Methanomarinus sp</name>
    <dbReference type="NCBI Taxonomy" id="3386244"/>
    <lineage>
        <taxon>Archaea</taxon>
        <taxon>Methanobacteriati</taxon>
        <taxon>Methanobacteriota</taxon>
        <taxon>Stenosarchaea group</taxon>
        <taxon>Methanomicrobia</taxon>
        <taxon>Methanosarcinales</taxon>
        <taxon>ANME-2 cluster</taxon>
        <taxon>Candidatus Methanocomedenaceae</taxon>
        <taxon>Candidatus Methanomarinus</taxon>
    </lineage>
</organism>